<keyword evidence="4" id="KW-0645">Protease</keyword>
<dbReference type="Gene3D" id="3.90.70.10">
    <property type="entry name" value="Cysteine proteinases"/>
    <property type="match status" value="1"/>
</dbReference>
<dbReference type="PROSITE" id="PS00973">
    <property type="entry name" value="USP_2"/>
    <property type="match status" value="1"/>
</dbReference>
<protein>
    <recommendedName>
        <fullName evidence="3">ubiquitinyl hydrolase 1</fullName>
        <ecNumber evidence="3">3.4.19.12</ecNumber>
    </recommendedName>
</protein>
<dbReference type="InterPro" id="IPR038765">
    <property type="entry name" value="Papain-like_cys_pep_sf"/>
</dbReference>
<dbReference type="PROSITE" id="PS50235">
    <property type="entry name" value="USP_3"/>
    <property type="match status" value="1"/>
</dbReference>
<evidence type="ECO:0000313" key="13">
    <source>
        <dbReference type="Proteomes" id="UP000037460"/>
    </source>
</evidence>
<evidence type="ECO:0000256" key="9">
    <source>
        <dbReference type="ARBA" id="ARBA00023163"/>
    </source>
</evidence>
<dbReference type="PANTHER" id="PTHR21646:SF33">
    <property type="entry name" value="UBIQUITIN CARBOXYL-TERMINAL HYDROLASE 22"/>
    <property type="match status" value="1"/>
</dbReference>
<comment type="subcellular location">
    <subcellularLocation>
        <location evidence="2">Nucleus</location>
    </subcellularLocation>
</comment>
<dbReference type="OrthoDB" id="47475at2759"/>
<evidence type="ECO:0000256" key="5">
    <source>
        <dbReference type="ARBA" id="ARBA00022786"/>
    </source>
</evidence>
<dbReference type="GO" id="GO:0016579">
    <property type="term" value="P:protein deubiquitination"/>
    <property type="evidence" value="ECO:0007669"/>
    <property type="project" value="InterPro"/>
</dbReference>
<keyword evidence="9" id="KW-0804">Transcription</keyword>
<evidence type="ECO:0000256" key="3">
    <source>
        <dbReference type="ARBA" id="ARBA00012759"/>
    </source>
</evidence>
<keyword evidence="8" id="KW-0805">Transcription regulation</keyword>
<gene>
    <name evidence="12" type="ORF">Ctob_001102</name>
</gene>
<comment type="caution">
    <text evidence="12">The sequence shown here is derived from an EMBL/GenBank/DDBJ whole genome shotgun (WGS) entry which is preliminary data.</text>
</comment>
<dbReference type="InterPro" id="IPR028889">
    <property type="entry name" value="USP"/>
</dbReference>
<evidence type="ECO:0000256" key="6">
    <source>
        <dbReference type="ARBA" id="ARBA00022801"/>
    </source>
</evidence>
<accession>A0A0M0J8S5</accession>
<dbReference type="SUPFAM" id="SSF54001">
    <property type="entry name" value="Cysteine proteinases"/>
    <property type="match status" value="1"/>
</dbReference>
<dbReference type="GO" id="GO:0005634">
    <property type="term" value="C:nucleus"/>
    <property type="evidence" value="ECO:0007669"/>
    <property type="project" value="UniProtKB-SubCell"/>
</dbReference>
<keyword evidence="6 12" id="KW-0378">Hydrolase</keyword>
<dbReference type="GO" id="GO:0006508">
    <property type="term" value="P:proteolysis"/>
    <property type="evidence" value="ECO:0007669"/>
    <property type="project" value="UniProtKB-KW"/>
</dbReference>
<evidence type="ECO:0000256" key="1">
    <source>
        <dbReference type="ARBA" id="ARBA00000707"/>
    </source>
</evidence>
<keyword evidence="10" id="KW-0539">Nucleus</keyword>
<sequence length="283" mass="31461">MWCNAEYFAGYEQQDAHEFLIAALASIYAGLALPENPTRPPTPADLVKMRGPSSAQRPLGAVDLQGIFTGVLRSDVACLKCHGKSTKYEEFQDISLDLSRLAAEEGGGATGYHTTLAGCLRSFTRAERLSSAERCWCPSCGALQDSTKQLSVHRLPNVLCFHLKRFKHSANKQQPPSKIESFVEFPLHSLNMRPHTSSYICSHSTHSNGQQQAPALEPLPEHLYDLFGVVVHHGTMQTGHYTNYVRCQADWFHCSDATVTPASVEEVRSAMGYQLFFQRKRCV</sequence>
<evidence type="ECO:0000256" key="8">
    <source>
        <dbReference type="ARBA" id="ARBA00023015"/>
    </source>
</evidence>
<dbReference type="EC" id="3.4.19.12" evidence="3"/>
<feature type="domain" description="USP" evidence="11">
    <location>
        <begin position="1"/>
        <end position="280"/>
    </location>
</feature>
<evidence type="ECO:0000256" key="7">
    <source>
        <dbReference type="ARBA" id="ARBA00022807"/>
    </source>
</evidence>
<comment type="catalytic activity">
    <reaction evidence="1">
        <text>Thiol-dependent hydrolysis of ester, thioester, amide, peptide and isopeptide bonds formed by the C-terminal Gly of ubiquitin (a 76-residue protein attached to proteins as an intracellular targeting signal).</text>
        <dbReference type="EC" id="3.4.19.12"/>
    </reaction>
</comment>
<dbReference type="InterPro" id="IPR001394">
    <property type="entry name" value="Peptidase_C19_UCH"/>
</dbReference>
<name>A0A0M0J8S5_9EUKA</name>
<dbReference type="InterPro" id="IPR018200">
    <property type="entry name" value="USP_CS"/>
</dbReference>
<dbReference type="AlphaFoldDB" id="A0A0M0J8S5"/>
<dbReference type="Pfam" id="PF00443">
    <property type="entry name" value="UCH"/>
    <property type="match status" value="1"/>
</dbReference>
<evidence type="ECO:0000256" key="4">
    <source>
        <dbReference type="ARBA" id="ARBA00022670"/>
    </source>
</evidence>
<evidence type="ECO:0000256" key="2">
    <source>
        <dbReference type="ARBA" id="ARBA00004123"/>
    </source>
</evidence>
<keyword evidence="13" id="KW-1185">Reference proteome</keyword>
<evidence type="ECO:0000256" key="10">
    <source>
        <dbReference type="ARBA" id="ARBA00023242"/>
    </source>
</evidence>
<dbReference type="PANTHER" id="PTHR21646">
    <property type="entry name" value="UBIQUITIN CARBOXYL-TERMINAL HYDROLASE"/>
    <property type="match status" value="1"/>
</dbReference>
<evidence type="ECO:0000259" key="11">
    <source>
        <dbReference type="PROSITE" id="PS50235"/>
    </source>
</evidence>
<evidence type="ECO:0000313" key="12">
    <source>
        <dbReference type="EMBL" id="KOO22633.1"/>
    </source>
</evidence>
<dbReference type="Proteomes" id="UP000037460">
    <property type="component" value="Unassembled WGS sequence"/>
</dbReference>
<dbReference type="GO" id="GO:0004843">
    <property type="term" value="F:cysteine-type deubiquitinase activity"/>
    <property type="evidence" value="ECO:0007669"/>
    <property type="project" value="UniProtKB-EC"/>
</dbReference>
<proteinExistence type="predicted"/>
<dbReference type="InterPro" id="IPR050185">
    <property type="entry name" value="Ub_carboxyl-term_hydrolase"/>
</dbReference>
<dbReference type="EMBL" id="JWZX01003265">
    <property type="protein sequence ID" value="KOO22633.1"/>
    <property type="molecule type" value="Genomic_DNA"/>
</dbReference>
<keyword evidence="5" id="KW-0833">Ubl conjugation pathway</keyword>
<keyword evidence="7" id="KW-0788">Thiol protease</keyword>
<reference evidence="13" key="1">
    <citation type="journal article" date="2015" name="PLoS Genet.">
        <title>Genome Sequence and Transcriptome Analyses of Chrysochromulina tobin: Metabolic Tools for Enhanced Algal Fitness in the Prominent Order Prymnesiales (Haptophyceae).</title>
        <authorList>
            <person name="Hovde B.T."/>
            <person name="Deodato C.R."/>
            <person name="Hunsperger H.M."/>
            <person name="Ryken S.A."/>
            <person name="Yost W."/>
            <person name="Jha R.K."/>
            <person name="Patterson J."/>
            <person name="Monnat R.J. Jr."/>
            <person name="Barlow S.B."/>
            <person name="Starkenburg S.R."/>
            <person name="Cattolico R.A."/>
        </authorList>
    </citation>
    <scope>NUCLEOTIDE SEQUENCE</scope>
    <source>
        <strain evidence="13">CCMP291</strain>
    </source>
</reference>
<organism evidence="12 13">
    <name type="scientific">Chrysochromulina tobinii</name>
    <dbReference type="NCBI Taxonomy" id="1460289"/>
    <lineage>
        <taxon>Eukaryota</taxon>
        <taxon>Haptista</taxon>
        <taxon>Haptophyta</taxon>
        <taxon>Prymnesiophyceae</taxon>
        <taxon>Prymnesiales</taxon>
        <taxon>Chrysochromulinaceae</taxon>
        <taxon>Chrysochromulina</taxon>
    </lineage>
</organism>